<evidence type="ECO:0000313" key="2">
    <source>
        <dbReference type="Proteomes" id="UP000831701"/>
    </source>
</evidence>
<dbReference type="EMBL" id="CM041531">
    <property type="protein sequence ID" value="KAI3377424.1"/>
    <property type="molecule type" value="Genomic_DNA"/>
</dbReference>
<name>A0ACB8XCE2_9TELE</name>
<protein>
    <submittedName>
        <fullName evidence="1">Uncharacterized protein</fullName>
    </submittedName>
</protein>
<sequence length="97" mass="10253">MSTKLSSPGHGREQQGAKGLEDKIGQVYFGAGQSSSTLIVKIPDTSKIKTTTSSFLPLPVHRPPVCACGREQCCVCTDFQSAADGPMPCARRQPSVS</sequence>
<evidence type="ECO:0000313" key="1">
    <source>
        <dbReference type="EMBL" id="KAI3377424.1"/>
    </source>
</evidence>
<proteinExistence type="predicted"/>
<accession>A0ACB8XCE2</accession>
<comment type="caution">
    <text evidence="1">The sequence shown here is derived from an EMBL/GenBank/DDBJ whole genome shotgun (WGS) entry which is preliminary data.</text>
</comment>
<organism evidence="1 2">
    <name type="scientific">Scortum barcoo</name>
    <name type="common">barcoo grunter</name>
    <dbReference type="NCBI Taxonomy" id="214431"/>
    <lineage>
        <taxon>Eukaryota</taxon>
        <taxon>Metazoa</taxon>
        <taxon>Chordata</taxon>
        <taxon>Craniata</taxon>
        <taxon>Vertebrata</taxon>
        <taxon>Euteleostomi</taxon>
        <taxon>Actinopterygii</taxon>
        <taxon>Neopterygii</taxon>
        <taxon>Teleostei</taxon>
        <taxon>Neoteleostei</taxon>
        <taxon>Acanthomorphata</taxon>
        <taxon>Eupercaria</taxon>
        <taxon>Centrarchiformes</taxon>
        <taxon>Terapontoidei</taxon>
        <taxon>Terapontidae</taxon>
        <taxon>Scortum</taxon>
    </lineage>
</organism>
<gene>
    <name evidence="1" type="ORF">L3Q82_008619</name>
</gene>
<keyword evidence="2" id="KW-1185">Reference proteome</keyword>
<reference evidence="1" key="1">
    <citation type="submission" date="2022-04" db="EMBL/GenBank/DDBJ databases">
        <title>Jade perch genome.</title>
        <authorList>
            <person name="Chao B."/>
        </authorList>
    </citation>
    <scope>NUCLEOTIDE SEQUENCE</scope>
    <source>
        <strain evidence="1">CB-2022</strain>
    </source>
</reference>
<dbReference type="Proteomes" id="UP000831701">
    <property type="component" value="Chromosome 1"/>
</dbReference>